<accession>A0A0K1W1H4</accession>
<feature type="domain" description="CMP/dCMP-type deaminase" evidence="16">
    <location>
        <begin position="1"/>
        <end position="130"/>
    </location>
</feature>
<dbReference type="InterPro" id="IPR002125">
    <property type="entry name" value="CMP_dCMP_dom"/>
</dbReference>
<dbReference type="AlphaFoldDB" id="A0A0K1W1H4"/>
<dbReference type="PROSITE" id="PS00903">
    <property type="entry name" value="CYT_DCMP_DEAMINASES_1"/>
    <property type="match status" value="1"/>
</dbReference>
<evidence type="ECO:0000256" key="14">
    <source>
        <dbReference type="PIRSR" id="PIRSR606262-3"/>
    </source>
</evidence>
<dbReference type="RefSeq" id="WP_075058037.1">
    <property type="nucleotide sequence ID" value="NZ_CP012357.1"/>
</dbReference>
<evidence type="ECO:0000256" key="9">
    <source>
        <dbReference type="ARBA" id="ARBA00032005"/>
    </source>
</evidence>
<dbReference type="KEGG" id="sll:SLITO_v1c02870"/>
<evidence type="ECO:0000256" key="1">
    <source>
        <dbReference type="ARBA" id="ARBA00001947"/>
    </source>
</evidence>
<dbReference type="OrthoDB" id="9795347at2"/>
<dbReference type="EMBL" id="CP012357">
    <property type="protein sequence ID" value="AKX33942.1"/>
    <property type="molecule type" value="Genomic_DNA"/>
</dbReference>
<dbReference type="PATRIC" id="fig|216942.3.peg.290"/>
<evidence type="ECO:0000256" key="6">
    <source>
        <dbReference type="ARBA" id="ARBA00022723"/>
    </source>
</evidence>
<dbReference type="InterPro" id="IPR016193">
    <property type="entry name" value="Cytidine_deaminase-like"/>
</dbReference>
<keyword evidence="7 15" id="KW-0378">Hydrolase</keyword>
<dbReference type="SUPFAM" id="SSF53927">
    <property type="entry name" value="Cytidine deaminase-like"/>
    <property type="match status" value="1"/>
</dbReference>
<dbReference type="GO" id="GO:0042802">
    <property type="term" value="F:identical protein binding"/>
    <property type="evidence" value="ECO:0007669"/>
    <property type="project" value="UniProtKB-ARBA"/>
</dbReference>
<comment type="cofactor">
    <cofactor evidence="1 14 15">
        <name>Zn(2+)</name>
        <dbReference type="ChEBI" id="CHEBI:29105"/>
    </cofactor>
</comment>
<dbReference type="InterPro" id="IPR050202">
    <property type="entry name" value="Cyt/Deoxycyt_deaminase"/>
</dbReference>
<protein>
    <recommendedName>
        <fullName evidence="5 15">Cytidine deaminase</fullName>
        <ecNumber evidence="4 15">3.5.4.5</ecNumber>
    </recommendedName>
    <alternativeName>
        <fullName evidence="9 15">Cytidine aminohydrolase</fullName>
    </alternativeName>
</protein>
<keyword evidence="6 14" id="KW-0479">Metal-binding</keyword>
<dbReference type="STRING" id="216942.SLITO_v1c02870"/>
<name>A0A0K1W1H4_9MOLU</name>
<dbReference type="EC" id="3.5.4.5" evidence="4 15"/>
<evidence type="ECO:0000256" key="5">
    <source>
        <dbReference type="ARBA" id="ARBA00018266"/>
    </source>
</evidence>
<evidence type="ECO:0000256" key="12">
    <source>
        <dbReference type="PIRSR" id="PIRSR606262-1"/>
    </source>
</evidence>
<evidence type="ECO:0000256" key="8">
    <source>
        <dbReference type="ARBA" id="ARBA00022833"/>
    </source>
</evidence>
<keyword evidence="8 14" id="KW-0862">Zinc</keyword>
<dbReference type="CDD" id="cd01283">
    <property type="entry name" value="cytidine_deaminase"/>
    <property type="match status" value="1"/>
</dbReference>
<evidence type="ECO:0000256" key="2">
    <source>
        <dbReference type="ARBA" id="ARBA00003949"/>
    </source>
</evidence>
<dbReference type="GO" id="GO:0055086">
    <property type="term" value="P:nucleobase-containing small molecule metabolic process"/>
    <property type="evidence" value="ECO:0007669"/>
    <property type="project" value="UniProtKB-ARBA"/>
</dbReference>
<organism evidence="17 18">
    <name type="scientific">Spiroplasma litorale</name>
    <dbReference type="NCBI Taxonomy" id="216942"/>
    <lineage>
        <taxon>Bacteria</taxon>
        <taxon>Bacillati</taxon>
        <taxon>Mycoplasmatota</taxon>
        <taxon>Mollicutes</taxon>
        <taxon>Entomoplasmatales</taxon>
        <taxon>Spiroplasmataceae</taxon>
        <taxon>Spiroplasma</taxon>
    </lineage>
</organism>
<dbReference type="Proteomes" id="UP000067476">
    <property type="component" value="Chromosome"/>
</dbReference>
<dbReference type="Gene3D" id="3.40.140.10">
    <property type="entry name" value="Cytidine Deaminase, domain 2"/>
    <property type="match status" value="1"/>
</dbReference>
<dbReference type="PANTHER" id="PTHR11644:SF2">
    <property type="entry name" value="CYTIDINE DEAMINASE"/>
    <property type="match status" value="1"/>
</dbReference>
<evidence type="ECO:0000256" key="10">
    <source>
        <dbReference type="ARBA" id="ARBA00049252"/>
    </source>
</evidence>
<reference evidence="17 18" key="1">
    <citation type="journal article" date="2015" name="Genome Announc.">
        <title>Complete Genome Sequence of Spiroplasma litorale TN-1T (DSM 21781), a Bacterium Isolated from a Green-Eyed Horsefly (Tabanus nigrovittatus).</title>
        <authorList>
            <person name="Lo W.S."/>
            <person name="Lai Y.C."/>
            <person name="Lien Y.W."/>
            <person name="Wang T.H."/>
            <person name="Kuo C.H."/>
        </authorList>
    </citation>
    <scope>NUCLEOTIDE SEQUENCE [LARGE SCALE GENOMIC DNA]</scope>
    <source>
        <strain evidence="17 18">TN-1</strain>
    </source>
</reference>
<evidence type="ECO:0000313" key="17">
    <source>
        <dbReference type="EMBL" id="AKX33942.1"/>
    </source>
</evidence>
<keyword evidence="18" id="KW-1185">Reference proteome</keyword>
<sequence>MNLEKVFNVLKDNERYCYTPYSRFNVVCSLYLKDDTIINGVNIENAAYNPTICAERSMIAQFISKGYINSEVDFIALYANSDKPVYPCGTCRQTLAEFFSEKTKIYIFNSNGYNSSHMLGELLPYSFNKNNLE</sequence>
<evidence type="ECO:0000256" key="11">
    <source>
        <dbReference type="ARBA" id="ARBA00049558"/>
    </source>
</evidence>
<dbReference type="Pfam" id="PF00383">
    <property type="entry name" value="dCMP_cyt_deam_1"/>
    <property type="match status" value="1"/>
</dbReference>
<dbReference type="NCBIfam" id="NF004064">
    <property type="entry name" value="PRK05578.1"/>
    <property type="match status" value="1"/>
</dbReference>
<dbReference type="PROSITE" id="PS51747">
    <property type="entry name" value="CYT_DCMP_DEAMINASES_2"/>
    <property type="match status" value="1"/>
</dbReference>
<evidence type="ECO:0000256" key="4">
    <source>
        <dbReference type="ARBA" id="ARBA00012783"/>
    </source>
</evidence>
<feature type="binding site" evidence="14">
    <location>
        <position position="88"/>
    </location>
    <ligand>
        <name>Zn(2+)</name>
        <dbReference type="ChEBI" id="CHEBI:29105"/>
        <note>catalytic</note>
    </ligand>
</feature>
<dbReference type="GO" id="GO:0004126">
    <property type="term" value="F:cytidine deaminase activity"/>
    <property type="evidence" value="ECO:0007669"/>
    <property type="project" value="UniProtKB-UniRule"/>
</dbReference>
<gene>
    <name evidence="17" type="primary">cdd</name>
    <name evidence="17" type="ORF">SLITO_v1c02870</name>
</gene>
<dbReference type="GO" id="GO:0005829">
    <property type="term" value="C:cytosol"/>
    <property type="evidence" value="ECO:0007669"/>
    <property type="project" value="TreeGrafter"/>
</dbReference>
<proteinExistence type="inferred from homology"/>
<dbReference type="InterPro" id="IPR006262">
    <property type="entry name" value="Cyt_deam_tetra"/>
</dbReference>
<evidence type="ECO:0000256" key="7">
    <source>
        <dbReference type="ARBA" id="ARBA00022801"/>
    </source>
</evidence>
<evidence type="ECO:0000256" key="15">
    <source>
        <dbReference type="RuleBase" id="RU364006"/>
    </source>
</evidence>
<evidence type="ECO:0000259" key="16">
    <source>
        <dbReference type="PROSITE" id="PS51747"/>
    </source>
</evidence>
<dbReference type="InterPro" id="IPR016192">
    <property type="entry name" value="APOBEC/CMP_deaminase_Zn-bd"/>
</dbReference>
<comment type="similarity">
    <text evidence="3 15">Belongs to the cytidine and deoxycytidylate deaminase family.</text>
</comment>
<dbReference type="GO" id="GO:0072527">
    <property type="term" value="P:pyrimidine-containing compound metabolic process"/>
    <property type="evidence" value="ECO:0007669"/>
    <property type="project" value="UniProtKB-ARBA"/>
</dbReference>
<dbReference type="GO" id="GO:0008270">
    <property type="term" value="F:zinc ion binding"/>
    <property type="evidence" value="ECO:0007669"/>
    <property type="project" value="UniProtKB-UniRule"/>
</dbReference>
<dbReference type="NCBIfam" id="TIGR01354">
    <property type="entry name" value="cyt_deam_tetra"/>
    <property type="match status" value="1"/>
</dbReference>
<comment type="function">
    <text evidence="2 15">This enzyme scavenges exogenous and endogenous cytidine and 2'-deoxycytidine for UMP synthesis.</text>
</comment>
<feature type="binding site" evidence="13">
    <location>
        <begin position="42"/>
        <end position="48"/>
    </location>
    <ligand>
        <name>substrate</name>
    </ligand>
</feature>
<comment type="catalytic activity">
    <reaction evidence="11 15">
        <text>cytidine + H2O + H(+) = uridine + NH4(+)</text>
        <dbReference type="Rhea" id="RHEA:16069"/>
        <dbReference type="ChEBI" id="CHEBI:15377"/>
        <dbReference type="ChEBI" id="CHEBI:15378"/>
        <dbReference type="ChEBI" id="CHEBI:16704"/>
        <dbReference type="ChEBI" id="CHEBI:17562"/>
        <dbReference type="ChEBI" id="CHEBI:28938"/>
        <dbReference type="EC" id="3.5.4.5"/>
    </reaction>
</comment>
<dbReference type="PANTHER" id="PTHR11644">
    <property type="entry name" value="CYTIDINE DEAMINASE"/>
    <property type="match status" value="1"/>
</dbReference>
<comment type="catalytic activity">
    <reaction evidence="10 15">
        <text>2'-deoxycytidine + H2O + H(+) = 2'-deoxyuridine + NH4(+)</text>
        <dbReference type="Rhea" id="RHEA:13433"/>
        <dbReference type="ChEBI" id="CHEBI:15377"/>
        <dbReference type="ChEBI" id="CHEBI:15378"/>
        <dbReference type="ChEBI" id="CHEBI:15698"/>
        <dbReference type="ChEBI" id="CHEBI:16450"/>
        <dbReference type="ChEBI" id="CHEBI:28938"/>
        <dbReference type="EC" id="3.5.4.5"/>
    </reaction>
</comment>
<evidence type="ECO:0000256" key="13">
    <source>
        <dbReference type="PIRSR" id="PIRSR606262-2"/>
    </source>
</evidence>
<feature type="binding site" evidence="14">
    <location>
        <position position="53"/>
    </location>
    <ligand>
        <name>Zn(2+)</name>
        <dbReference type="ChEBI" id="CHEBI:29105"/>
        <note>catalytic</note>
    </ligand>
</feature>
<evidence type="ECO:0000256" key="3">
    <source>
        <dbReference type="ARBA" id="ARBA00006576"/>
    </source>
</evidence>
<evidence type="ECO:0000313" key="18">
    <source>
        <dbReference type="Proteomes" id="UP000067476"/>
    </source>
</evidence>
<feature type="active site" description="Proton donor" evidence="12">
    <location>
        <position position="55"/>
    </location>
</feature>
<feature type="binding site" evidence="14">
    <location>
        <position position="91"/>
    </location>
    <ligand>
        <name>Zn(2+)</name>
        <dbReference type="ChEBI" id="CHEBI:29105"/>
        <note>catalytic</note>
    </ligand>
</feature>